<dbReference type="AlphaFoldDB" id="A0AAJ7FK90"/>
<dbReference type="PANTHER" id="PTHR47331">
    <property type="entry name" value="PHD-TYPE DOMAIN-CONTAINING PROTEIN"/>
    <property type="match status" value="1"/>
</dbReference>
<dbReference type="Proteomes" id="UP000694920">
    <property type="component" value="Unplaced"/>
</dbReference>
<proteinExistence type="predicted"/>
<sequence>MSSKLRPLTPMSDNPEDVDVLTPGHFIMEGPPLVQPEPTLLHLSPGRLARWQLVQRLVQGFWRRWSSEYLSGLQQRQKWRTKQENMKLNDLVLIKEPNLPPARWRLARIINLHPGADSLVRVLTLQTATSVIQKPIVQVCPLLAE</sequence>
<evidence type="ECO:0000259" key="1">
    <source>
        <dbReference type="Pfam" id="PF18701"/>
    </source>
</evidence>
<protein>
    <submittedName>
        <fullName evidence="3">Uncharacterized protein LOC107268059 isoform X1</fullName>
    </submittedName>
    <submittedName>
        <fullName evidence="4">Uncharacterized protein LOC107268059 isoform X2</fullName>
    </submittedName>
</protein>
<evidence type="ECO:0000313" key="2">
    <source>
        <dbReference type="Proteomes" id="UP000694920"/>
    </source>
</evidence>
<organism evidence="2 4">
    <name type="scientific">Cephus cinctus</name>
    <name type="common">Wheat stem sawfly</name>
    <dbReference type="NCBI Taxonomy" id="211228"/>
    <lineage>
        <taxon>Eukaryota</taxon>
        <taxon>Metazoa</taxon>
        <taxon>Ecdysozoa</taxon>
        <taxon>Arthropoda</taxon>
        <taxon>Hexapoda</taxon>
        <taxon>Insecta</taxon>
        <taxon>Pterygota</taxon>
        <taxon>Neoptera</taxon>
        <taxon>Endopterygota</taxon>
        <taxon>Hymenoptera</taxon>
        <taxon>Cephoidea</taxon>
        <taxon>Cephidae</taxon>
        <taxon>Cephus</taxon>
    </lineage>
</organism>
<evidence type="ECO:0000313" key="3">
    <source>
        <dbReference type="RefSeq" id="XP_015595911.1"/>
    </source>
</evidence>
<dbReference type="Pfam" id="PF18701">
    <property type="entry name" value="DUF5641"/>
    <property type="match status" value="1"/>
</dbReference>
<dbReference type="RefSeq" id="XP_015595911.1">
    <property type="nucleotide sequence ID" value="XM_015740425.2"/>
</dbReference>
<accession>A0AAJ7FK90</accession>
<dbReference type="InterPro" id="IPR040676">
    <property type="entry name" value="DUF5641"/>
</dbReference>
<dbReference type="GeneID" id="107268059"/>
<name>A0AAJ7FK90_CEPCN</name>
<reference evidence="3 4" key="1">
    <citation type="submission" date="2025-04" db="UniProtKB">
        <authorList>
            <consortium name="RefSeq"/>
        </authorList>
    </citation>
    <scope>IDENTIFICATION</scope>
</reference>
<feature type="domain" description="DUF5641" evidence="1">
    <location>
        <begin position="50"/>
        <end position="142"/>
    </location>
</feature>
<dbReference type="KEGG" id="ccin:107268059"/>
<dbReference type="RefSeq" id="XP_015595912.1">
    <property type="nucleotide sequence ID" value="XM_015740426.2"/>
</dbReference>
<evidence type="ECO:0000313" key="4">
    <source>
        <dbReference type="RefSeq" id="XP_015595912.1"/>
    </source>
</evidence>
<keyword evidence="2" id="KW-1185">Reference proteome</keyword>
<gene>
    <name evidence="3 4" type="primary">LOC107268059</name>
</gene>